<sequence>MTGPVITTESGSTQPESADYNDPLYLHRSDNTTATIISFKLIGAENYRVWRSSMMRSLKGRNKLGFVEGSIVKPDDPAKLLKWERANSVVCSWILGSVSESIYASHACTESSFQVWTELFETYHKSDGSVIFNIHQKINSLTQSGLSVSDYYNKLDGLWKEFDGLISLPECICDAATHFNDHSKLIKLMQFLNGLDDSFNQVKSHILLMDPLPNVRSAFSIISREESRQKHGSLSSNTNNNSQPAAFNSKAIDFKRNKGRNQNLQCKHCGVKGHTIERCYKLIGYPKDFKPKNDTNNSTGFNKTFLNNNANSVSDCSLGSSQTLKSEQHYLTSEQYSKFLRLISETQGNEEIPANANANMAGIACNSFVDFKKWVVDSGANQHMTASESHLHDVVDVSKLDLKVAHPNGSSAQINKIGNLQLSNSLTLFDVFVIPGFSVNLLSVHKLCRDSKCQVVFDEHNCVVQDSRSKGTVETSSESGGLYYMTCCPSSGTVTSKANLAKYFVSKITWHNRLGHPAEQALNVLKDTLKFTSDTLPPCEVCHKAKQTRDSFSLSQKTTATLGDLLHLDVWGPYKVLTVDGCRFFLTVVDDFTRATWVYLLKSKDEVFSSVFSLFKILQNQFGIKVKVIRSDNGTEFINNRMKMFCTNEGIVHQTTCAYTPQQNGVVERKHRHILNVARSLIFEAGLPFKYWGDAVLTSVFLINRTPSSVLNGKTPYELVYKRSPKLDFLRVFGCLCFATKLNVSDKFSERAEKCVLLGYGVDKKCYKVLSLDSSHVFFSRDVRFYESVFPFKMKSDTLEPNVIFSEKINNFSNPWDPFSNDELELPDFVIKQSDFGTLGATHETDGTSANQPKDGINSGTITTDCNREWEVQVPQPVMAAPSVPNLAEEKFQHVFEEISEHVNSQTSNSNRPKRVSRMPTKFNDFVVDSKYKYGIEKSVNYSLLNDENKCFVSNLNKTVEPQSYFEAASDPNWIKAMNDEMEALYRNNTWEITDLPVNRKPIGCRWVYKIKYKSNGEIERYKARLVAKGYNQREGIDYEETFSPVAKMVTVRIVVNLAVNNNWTLFQLDINNAFLYGNLDEDVYMTLPQGYFTKEDKRVCKLSKSLYGLKQAPRKWNERLCSALFEVGFEQSMNDYSLFVKSKNGTLVVLLVYVDDIILTGNCISEINKVKGFLKSQFLIKDLGKLKFFLGIEVIDIENGVCLTQRKYCLELLHEFGMLACKPVKTPLDTNVVVKQDGVDNYDSLLTNVTEFQRLIGKLIYLTITRPDIAYTVQTLSQFMHCPRKSHLNVAFRLLRFLKQNPGKGIKVVKAELFDLKGYVDADWAKCMGTRRSVTGYCVYLGSSLISWKSKKQDTVSRSSTESEYRALGSVACEVIWVLKILYDLGIKKMLPVMVFCDNESAIKLALNPVFHEKTKHFEVDVHFIREKVSKGIIKIIKISSENQHADILTKSLSFPQHDYLCKQMGLFDPFSK</sequence>
<reference evidence="2" key="1">
    <citation type="journal article" date="2022" name="Mol. Ecol. Resour.">
        <title>The genomes of chicory, endive, great burdock and yacon provide insights into Asteraceae palaeo-polyploidization history and plant inulin production.</title>
        <authorList>
            <person name="Fan W."/>
            <person name="Wang S."/>
            <person name="Wang H."/>
            <person name="Wang A."/>
            <person name="Jiang F."/>
            <person name="Liu H."/>
            <person name="Zhao H."/>
            <person name="Xu D."/>
            <person name="Zhang Y."/>
        </authorList>
    </citation>
    <scope>NUCLEOTIDE SEQUENCE [LARGE SCALE GENOMIC DNA]</scope>
    <source>
        <strain evidence="2">cv. Punajuju</strain>
    </source>
</reference>
<comment type="caution">
    <text evidence="1">The sequence shown here is derived from an EMBL/GenBank/DDBJ whole genome shotgun (WGS) entry which is preliminary data.</text>
</comment>
<accession>A0ACB8YU14</accession>
<dbReference type="EMBL" id="CM042017">
    <property type="protein sequence ID" value="KAI3688864.1"/>
    <property type="molecule type" value="Genomic_DNA"/>
</dbReference>
<proteinExistence type="predicted"/>
<evidence type="ECO:0000313" key="1">
    <source>
        <dbReference type="EMBL" id="KAI3688864.1"/>
    </source>
</evidence>
<name>A0ACB8YU14_CICIN</name>
<dbReference type="Proteomes" id="UP001055811">
    <property type="component" value="Linkage Group LG09"/>
</dbReference>
<protein>
    <submittedName>
        <fullName evidence="1">Uncharacterized protein</fullName>
    </submittedName>
</protein>
<evidence type="ECO:0000313" key="2">
    <source>
        <dbReference type="Proteomes" id="UP001055811"/>
    </source>
</evidence>
<keyword evidence="2" id="KW-1185">Reference proteome</keyword>
<gene>
    <name evidence="1" type="ORF">L2E82_46759</name>
</gene>
<reference evidence="1 2" key="2">
    <citation type="journal article" date="2022" name="Mol. Ecol. Resour.">
        <title>The genomes of chicory, endive, great burdock and yacon provide insights into Asteraceae paleo-polyploidization history and plant inulin production.</title>
        <authorList>
            <person name="Fan W."/>
            <person name="Wang S."/>
            <person name="Wang H."/>
            <person name="Wang A."/>
            <person name="Jiang F."/>
            <person name="Liu H."/>
            <person name="Zhao H."/>
            <person name="Xu D."/>
            <person name="Zhang Y."/>
        </authorList>
    </citation>
    <scope>NUCLEOTIDE SEQUENCE [LARGE SCALE GENOMIC DNA]</scope>
    <source>
        <strain evidence="2">cv. Punajuju</strain>
        <tissue evidence="1">Leaves</tissue>
    </source>
</reference>
<organism evidence="1 2">
    <name type="scientific">Cichorium intybus</name>
    <name type="common">Chicory</name>
    <dbReference type="NCBI Taxonomy" id="13427"/>
    <lineage>
        <taxon>Eukaryota</taxon>
        <taxon>Viridiplantae</taxon>
        <taxon>Streptophyta</taxon>
        <taxon>Embryophyta</taxon>
        <taxon>Tracheophyta</taxon>
        <taxon>Spermatophyta</taxon>
        <taxon>Magnoliopsida</taxon>
        <taxon>eudicotyledons</taxon>
        <taxon>Gunneridae</taxon>
        <taxon>Pentapetalae</taxon>
        <taxon>asterids</taxon>
        <taxon>campanulids</taxon>
        <taxon>Asterales</taxon>
        <taxon>Asteraceae</taxon>
        <taxon>Cichorioideae</taxon>
        <taxon>Cichorieae</taxon>
        <taxon>Cichoriinae</taxon>
        <taxon>Cichorium</taxon>
    </lineage>
</organism>